<dbReference type="AlphaFoldDB" id="A0A066YVJ3"/>
<accession>A0A066YVJ3</accession>
<keyword evidence="2" id="KW-1185">Reference proteome</keyword>
<organism evidence="1 2">
    <name type="scientific">Kitasatospora cheerisanensis KCTC 2395</name>
    <dbReference type="NCBI Taxonomy" id="1348663"/>
    <lineage>
        <taxon>Bacteria</taxon>
        <taxon>Bacillati</taxon>
        <taxon>Actinomycetota</taxon>
        <taxon>Actinomycetes</taxon>
        <taxon>Kitasatosporales</taxon>
        <taxon>Streptomycetaceae</taxon>
        <taxon>Kitasatospora</taxon>
    </lineage>
</organism>
<comment type="caution">
    <text evidence="1">The sequence shown here is derived from an EMBL/GenBank/DDBJ whole genome shotgun (WGS) entry which is preliminary data.</text>
</comment>
<proteinExistence type="predicted"/>
<gene>
    <name evidence="1" type="ORF">KCH_30360</name>
</gene>
<sequence length="43" mass="4254">MRAVRLRGGSAAGIEGITRVRSAGGAGGWGLISWVRSSAPGTA</sequence>
<evidence type="ECO:0000313" key="2">
    <source>
        <dbReference type="Proteomes" id="UP000027178"/>
    </source>
</evidence>
<dbReference type="EMBL" id="JNBY01000086">
    <property type="protein sequence ID" value="KDN85217.1"/>
    <property type="molecule type" value="Genomic_DNA"/>
</dbReference>
<dbReference type="Proteomes" id="UP000027178">
    <property type="component" value="Unassembled WGS sequence"/>
</dbReference>
<evidence type="ECO:0000313" key="1">
    <source>
        <dbReference type="EMBL" id="KDN85217.1"/>
    </source>
</evidence>
<protein>
    <submittedName>
        <fullName evidence="1">Uncharacterized protein</fullName>
    </submittedName>
</protein>
<reference evidence="1 2" key="1">
    <citation type="submission" date="2014-05" db="EMBL/GenBank/DDBJ databases">
        <title>Draft Genome Sequence of Kitasatospora cheerisanensis KCTC 2395.</title>
        <authorList>
            <person name="Nam D.H."/>
        </authorList>
    </citation>
    <scope>NUCLEOTIDE SEQUENCE [LARGE SCALE GENOMIC DNA]</scope>
    <source>
        <strain evidence="1 2">KCTC 2395</strain>
    </source>
</reference>
<dbReference type="HOGENOM" id="CLU_3234808_0_0_11"/>
<name>A0A066YVJ3_9ACTN</name>